<name>A0AAV7VJQ2_PLEWA</name>
<keyword evidence="3" id="KW-1185">Reference proteome</keyword>
<organism evidence="2 3">
    <name type="scientific">Pleurodeles waltl</name>
    <name type="common">Iberian ribbed newt</name>
    <dbReference type="NCBI Taxonomy" id="8319"/>
    <lineage>
        <taxon>Eukaryota</taxon>
        <taxon>Metazoa</taxon>
        <taxon>Chordata</taxon>
        <taxon>Craniata</taxon>
        <taxon>Vertebrata</taxon>
        <taxon>Euteleostomi</taxon>
        <taxon>Amphibia</taxon>
        <taxon>Batrachia</taxon>
        <taxon>Caudata</taxon>
        <taxon>Salamandroidea</taxon>
        <taxon>Salamandridae</taxon>
        <taxon>Pleurodelinae</taxon>
        <taxon>Pleurodeles</taxon>
    </lineage>
</organism>
<accession>A0AAV7VJQ2</accession>
<feature type="compositionally biased region" description="Low complexity" evidence="1">
    <location>
        <begin position="13"/>
        <end position="22"/>
    </location>
</feature>
<evidence type="ECO:0000256" key="1">
    <source>
        <dbReference type="SAM" id="MobiDB-lite"/>
    </source>
</evidence>
<reference evidence="2" key="1">
    <citation type="journal article" date="2022" name="bioRxiv">
        <title>Sequencing and chromosome-scale assembly of the giantPleurodeles waltlgenome.</title>
        <authorList>
            <person name="Brown T."/>
            <person name="Elewa A."/>
            <person name="Iarovenko S."/>
            <person name="Subramanian E."/>
            <person name="Araus A.J."/>
            <person name="Petzold A."/>
            <person name="Susuki M."/>
            <person name="Suzuki K.-i.T."/>
            <person name="Hayashi T."/>
            <person name="Toyoda A."/>
            <person name="Oliveira C."/>
            <person name="Osipova E."/>
            <person name="Leigh N.D."/>
            <person name="Simon A."/>
            <person name="Yun M.H."/>
        </authorList>
    </citation>
    <scope>NUCLEOTIDE SEQUENCE</scope>
    <source>
        <strain evidence="2">20211129_DDA</strain>
        <tissue evidence="2">Liver</tissue>
    </source>
</reference>
<dbReference type="Proteomes" id="UP001066276">
    <property type="component" value="Chromosome 2_1"/>
</dbReference>
<comment type="caution">
    <text evidence="2">The sequence shown here is derived from an EMBL/GenBank/DDBJ whole genome shotgun (WGS) entry which is preliminary data.</text>
</comment>
<feature type="compositionally biased region" description="Acidic residues" evidence="1">
    <location>
        <begin position="45"/>
        <end position="57"/>
    </location>
</feature>
<feature type="compositionally biased region" description="Acidic residues" evidence="1">
    <location>
        <begin position="23"/>
        <end position="32"/>
    </location>
</feature>
<feature type="region of interest" description="Disordered" evidence="1">
    <location>
        <begin position="13"/>
        <end position="63"/>
    </location>
</feature>
<evidence type="ECO:0000313" key="2">
    <source>
        <dbReference type="EMBL" id="KAJ1200402.1"/>
    </source>
</evidence>
<dbReference type="AlphaFoldDB" id="A0AAV7VJQ2"/>
<gene>
    <name evidence="2" type="ORF">NDU88_004226</name>
</gene>
<dbReference type="EMBL" id="JANPWB010000003">
    <property type="protein sequence ID" value="KAJ1200402.1"/>
    <property type="molecule type" value="Genomic_DNA"/>
</dbReference>
<protein>
    <submittedName>
        <fullName evidence="2">Uncharacterized protein</fullName>
    </submittedName>
</protein>
<sequence>MCSSIPIVTFQKEQVAAGSQQQEAEEAQQEDAEERRGCTAGELIADAEEPAATEDSPEMWTGDWWTPPEKICMPTGELLQCVARYRCMAKRHGLLPLRDKAHVNMDQGVVRETTLQYSRVSDLGH</sequence>
<proteinExistence type="predicted"/>
<evidence type="ECO:0000313" key="3">
    <source>
        <dbReference type="Proteomes" id="UP001066276"/>
    </source>
</evidence>